<comment type="similarity">
    <text evidence="1">Belongs to the peptidase C40 family.</text>
</comment>
<dbReference type="PANTHER" id="PTHR21666:SF289">
    <property type="entry name" value="L-ALA--D-GLU ENDOPEPTIDASE"/>
    <property type="match status" value="1"/>
</dbReference>
<evidence type="ECO:0000256" key="1">
    <source>
        <dbReference type="ARBA" id="ARBA00007074"/>
    </source>
</evidence>
<evidence type="ECO:0000259" key="8">
    <source>
        <dbReference type="PROSITE" id="PS51935"/>
    </source>
</evidence>
<feature type="region of interest" description="Disordered" evidence="6">
    <location>
        <begin position="1"/>
        <end position="274"/>
    </location>
</feature>
<sequence length="938" mass="104474">MAEQRMKVRDKKVQKMTKDGLVEENLTDKSSVRVSNRVGDVQMGRKQGEKEENLVDKSPRQSERSGKNIRPSVQKSRDAPELIRTEKQSEDFGQCSKQQNRKRIRAEVGKESRLAEKSEAGQSGRLKEKRADLSENRGDSRRNQTGGSKKPKQKQRLKFAYEETGASVKNDKDMEKLNQMDTDGVNFRHQKQKEKAKKFSYEEARKKKEAKQHSKKAQVYQANEGEAPGKKKSRLKFGEGESVKTEKTSVVKKAGSATSAALHREISKNEDDNAAVEGAHKLEESGEGVYRLEQRSARRRKQRASRKRSRLERQAEKQTQAAARQEQKKLKKQIQKQQIKRDYAKAKRSEQTVGTATKGTIDYIKKIGGKVTNFFKENRKVYISVAVLIGLMFLIITNVTSCSAVFLQNVITYTGTSYLSSDQAIREAELYYTQLEANLQERINNMESEEPGHDEYRYDIGPIEHDPFILISYLSAKYEEFTFEQVKPELDALFAEQYHLTTEAVNETVTETATVRVGESLGQVVTSGYCNCPICCGIWSGGPTASGAYPTANHTLAVDASNPFVPMGTKVVMNGVEYTVEDTGAFARYGVQFDVYYDSHAAASAHGHQTWECYLADDNGSNEVEVTRTRDVDVLNVTLNSGNLMSICQDRLGFFQKELFSAYNDTKGNLQMFATPVDFNWYSSVTSYYGYRIHPISGANQLHNGMDIGAPEGTKVMAGLTGTVTTSAYNDSYGNYVVIKDSKGYELRYAHLSSRSVSAGASVTKGDEIGLVGNTGNSTGSHLHIELLKNGERLNPIFYLETGEGAGFGGNEYTSEAAQRLLNEAARYLGTPYVWGGYSPSGFDCSGFVSYCLTHSGVRNTGRLTAQGLYDICTPVSQSEAQPGDLIFFTGTYDAGVPVTHIGIYVGNGQMIHCGHPVQYTSINSPYWQSHFYGFGRW</sequence>
<feature type="compositionally biased region" description="Basic and acidic residues" evidence="6">
    <location>
        <begin position="105"/>
        <end position="142"/>
    </location>
</feature>
<dbReference type="CDD" id="cd12797">
    <property type="entry name" value="M23_peptidase"/>
    <property type="match status" value="1"/>
</dbReference>
<feature type="compositionally biased region" description="Basic and acidic residues" evidence="6">
    <location>
        <begin position="75"/>
        <end position="90"/>
    </location>
</feature>
<feature type="transmembrane region" description="Helical" evidence="7">
    <location>
        <begin position="381"/>
        <end position="407"/>
    </location>
</feature>
<dbReference type="GO" id="GO:0004222">
    <property type="term" value="F:metalloendopeptidase activity"/>
    <property type="evidence" value="ECO:0007669"/>
    <property type="project" value="TreeGrafter"/>
</dbReference>
<dbReference type="InterPro" id="IPR000064">
    <property type="entry name" value="NLP_P60_dom"/>
</dbReference>
<evidence type="ECO:0000256" key="6">
    <source>
        <dbReference type="SAM" id="MobiDB-lite"/>
    </source>
</evidence>
<dbReference type="GO" id="GO:0008234">
    <property type="term" value="F:cysteine-type peptidase activity"/>
    <property type="evidence" value="ECO:0007669"/>
    <property type="project" value="UniProtKB-KW"/>
</dbReference>
<dbReference type="PANTHER" id="PTHR21666">
    <property type="entry name" value="PEPTIDASE-RELATED"/>
    <property type="match status" value="1"/>
</dbReference>
<keyword evidence="7" id="KW-1133">Transmembrane helix</keyword>
<dbReference type="InterPro" id="IPR038765">
    <property type="entry name" value="Papain-like_cys_pep_sf"/>
</dbReference>
<dbReference type="GO" id="GO:0006508">
    <property type="term" value="P:proteolysis"/>
    <property type="evidence" value="ECO:0007669"/>
    <property type="project" value="UniProtKB-KW"/>
</dbReference>
<dbReference type="InterPro" id="IPR050570">
    <property type="entry name" value="Cell_wall_metabolism_enzyme"/>
</dbReference>
<evidence type="ECO:0000313" key="9">
    <source>
        <dbReference type="EMBL" id="ALB76284.1"/>
    </source>
</evidence>
<dbReference type="InterPro" id="IPR016047">
    <property type="entry name" value="M23ase_b-sheet_dom"/>
</dbReference>
<dbReference type="Pfam" id="PF00877">
    <property type="entry name" value="NLPC_P60"/>
    <property type="match status" value="1"/>
</dbReference>
<feature type="compositionally biased region" description="Basic and acidic residues" evidence="6">
    <location>
        <begin position="46"/>
        <end position="66"/>
    </location>
</feature>
<dbReference type="InterPro" id="IPR059180">
    <property type="entry name" value="3D_YorM"/>
</dbReference>
<name>A0A0M5I8R2_9BACT</name>
<keyword evidence="3" id="KW-0732">Signal</keyword>
<keyword evidence="2" id="KW-0645">Protease</keyword>
<keyword evidence="5" id="KW-0788">Thiol protease</keyword>
<feature type="compositionally biased region" description="Basic residues" evidence="6">
    <location>
        <begin position="297"/>
        <end position="310"/>
    </location>
</feature>
<accession>A0A0M5I8R2</accession>
<dbReference type="NCBIfam" id="NF045974">
    <property type="entry name" value="conju_CD1108"/>
    <property type="match status" value="1"/>
</dbReference>
<feature type="compositionally biased region" description="Basic residues" evidence="6">
    <location>
        <begin position="207"/>
        <end position="216"/>
    </location>
</feature>
<dbReference type="SUPFAM" id="SSF51261">
    <property type="entry name" value="Duplicated hybrid motif"/>
    <property type="match status" value="1"/>
</dbReference>
<dbReference type="InterPro" id="IPR011055">
    <property type="entry name" value="Dup_hybrid_motif"/>
</dbReference>
<keyword evidence="7" id="KW-0472">Membrane</keyword>
<dbReference type="AlphaFoldDB" id="A0A0M5I8R2"/>
<feature type="compositionally biased region" description="Basic and acidic residues" evidence="6">
    <location>
        <begin position="287"/>
        <end position="296"/>
    </location>
</feature>
<dbReference type="CDD" id="cd14667">
    <property type="entry name" value="3D_containing_proteins"/>
    <property type="match status" value="1"/>
</dbReference>
<feature type="compositionally biased region" description="Basic and acidic residues" evidence="6">
    <location>
        <begin position="262"/>
        <end position="271"/>
    </location>
</feature>
<evidence type="ECO:0000256" key="3">
    <source>
        <dbReference type="ARBA" id="ARBA00022729"/>
    </source>
</evidence>
<dbReference type="Gene3D" id="3.90.1720.10">
    <property type="entry name" value="endopeptidase domain like (from Nostoc punctiforme)"/>
    <property type="match status" value="1"/>
</dbReference>
<feature type="compositionally biased region" description="Basic and acidic residues" evidence="6">
    <location>
        <begin position="1"/>
        <end position="31"/>
    </location>
</feature>
<feature type="compositionally biased region" description="Basic and acidic residues" evidence="6">
    <location>
        <begin position="197"/>
        <end position="206"/>
    </location>
</feature>
<organism evidence="9">
    <name type="scientific">uncultured bacterium Cbeg9</name>
    <dbReference type="NCBI Taxonomy" id="1701390"/>
    <lineage>
        <taxon>Bacteria</taxon>
        <taxon>environmental samples</taxon>
    </lineage>
</organism>
<feature type="region of interest" description="Disordered" evidence="6">
    <location>
        <begin position="287"/>
        <end position="330"/>
    </location>
</feature>
<gene>
    <name evidence="9" type="primary">31i10a</name>
</gene>
<proteinExistence type="inferred from homology"/>
<dbReference type="Gene3D" id="2.70.70.10">
    <property type="entry name" value="Glucose Permease (Domain IIA)"/>
    <property type="match status" value="1"/>
</dbReference>
<dbReference type="EMBL" id="KT336274">
    <property type="protein sequence ID" value="ALB76284.1"/>
    <property type="molecule type" value="Genomic_DNA"/>
</dbReference>
<protein>
    <submittedName>
        <fullName evidence="9">NlpC family peptidase</fullName>
    </submittedName>
</protein>
<evidence type="ECO:0000256" key="5">
    <source>
        <dbReference type="ARBA" id="ARBA00022807"/>
    </source>
</evidence>
<evidence type="ECO:0000256" key="2">
    <source>
        <dbReference type="ARBA" id="ARBA00022670"/>
    </source>
</evidence>
<feature type="compositionally biased region" description="Basic and acidic residues" evidence="6">
    <location>
        <begin position="169"/>
        <end position="178"/>
    </location>
</feature>
<dbReference type="SUPFAM" id="SSF54001">
    <property type="entry name" value="Cysteine proteinases"/>
    <property type="match status" value="1"/>
</dbReference>
<keyword evidence="4" id="KW-0378">Hydrolase</keyword>
<evidence type="ECO:0000256" key="7">
    <source>
        <dbReference type="SAM" id="Phobius"/>
    </source>
</evidence>
<keyword evidence="7" id="KW-0812">Transmembrane</keyword>
<reference evidence="9" key="1">
    <citation type="journal article" date="2015" name="Proc. Natl. Acad. Sci. U.S.A.">
        <title>Functional metagenomic discovery of bacterial effectors in the human microbiome and isolation of commendamide, a GPCR G2A/132 agonist.</title>
        <authorList>
            <person name="Cohen L.J."/>
            <person name="Kang H.S."/>
            <person name="Chu J."/>
            <person name="Huang Y.H."/>
            <person name="Gordon E.A."/>
            <person name="Reddy B.V."/>
            <person name="Ternei M.A."/>
            <person name="Craig J.W."/>
            <person name="Brady S.F."/>
        </authorList>
    </citation>
    <scope>NUCLEOTIDE SEQUENCE</scope>
</reference>
<dbReference type="PROSITE" id="PS51935">
    <property type="entry name" value="NLPC_P60"/>
    <property type="match status" value="1"/>
</dbReference>
<evidence type="ECO:0000256" key="4">
    <source>
        <dbReference type="ARBA" id="ARBA00022801"/>
    </source>
</evidence>
<feature type="domain" description="NlpC/P60" evidence="8">
    <location>
        <begin position="815"/>
        <end position="938"/>
    </location>
</feature>
<dbReference type="Pfam" id="PF01551">
    <property type="entry name" value="Peptidase_M23"/>
    <property type="match status" value="1"/>
</dbReference>
<feature type="compositionally biased region" description="Basic and acidic residues" evidence="6">
    <location>
        <begin position="236"/>
        <end position="249"/>
    </location>
</feature>